<organism evidence="2 3">
    <name type="scientific">Thioflavicoccus mobilis 8321</name>
    <dbReference type="NCBI Taxonomy" id="765912"/>
    <lineage>
        <taxon>Bacteria</taxon>
        <taxon>Pseudomonadati</taxon>
        <taxon>Pseudomonadota</taxon>
        <taxon>Gammaproteobacteria</taxon>
        <taxon>Chromatiales</taxon>
        <taxon>Chromatiaceae</taxon>
        <taxon>Thioflavicoccus</taxon>
    </lineage>
</organism>
<evidence type="ECO:0000256" key="1">
    <source>
        <dbReference type="SAM" id="MobiDB-lite"/>
    </source>
</evidence>
<protein>
    <submittedName>
        <fullName evidence="2">Uncharacterized protein</fullName>
    </submittedName>
</protein>
<dbReference type="KEGG" id="tmb:Thimo_2296"/>
<dbReference type="EMBL" id="CP003051">
    <property type="protein sequence ID" value="AGA91039.1"/>
    <property type="molecule type" value="Genomic_DNA"/>
</dbReference>
<gene>
    <name evidence="2" type="ORF">Thimo_2296</name>
</gene>
<sequence length="147" mass="16264">MAHELIVRAMTRAELDTLVDWAAAEGWNPGLNDAQIFWDTDPDGFVAAELGDEDRARLLAWGGGRALRLDLPRLLPDDESLLPRGREGGGEPFARDAAFEWRLYPGFEPTAWAQRAFVPGAIQPRSGSWTASEVRPAECPARHKEAQ</sequence>
<dbReference type="AlphaFoldDB" id="L0H0D2"/>
<evidence type="ECO:0000313" key="2">
    <source>
        <dbReference type="EMBL" id="AGA91039.1"/>
    </source>
</evidence>
<dbReference type="STRING" id="765912.Thimo_2296"/>
<feature type="region of interest" description="Disordered" evidence="1">
    <location>
        <begin position="126"/>
        <end position="147"/>
    </location>
</feature>
<dbReference type="eggNOG" id="COG0454">
    <property type="taxonomic scope" value="Bacteria"/>
</dbReference>
<proteinExistence type="predicted"/>
<reference evidence="2 3" key="1">
    <citation type="submission" date="2011-09" db="EMBL/GenBank/DDBJ databases">
        <title>Complete sequence of chromosome of Thioflavicoccus mobilis 8321.</title>
        <authorList>
            <consortium name="US DOE Joint Genome Institute"/>
            <person name="Lucas S."/>
            <person name="Han J."/>
            <person name="Lapidus A."/>
            <person name="Cheng J.-F."/>
            <person name="Goodwin L."/>
            <person name="Pitluck S."/>
            <person name="Peters L."/>
            <person name="Ovchinnikova G."/>
            <person name="Lu M."/>
            <person name="Detter J.C."/>
            <person name="Han C."/>
            <person name="Tapia R."/>
            <person name="Land M."/>
            <person name="Hauser L."/>
            <person name="Kyrpides N."/>
            <person name="Ivanova N."/>
            <person name="Pagani I."/>
            <person name="Vogl K."/>
            <person name="Liu Z."/>
            <person name="Imhoff J."/>
            <person name="Thiel V."/>
            <person name="Frigaard N.-U."/>
            <person name="Bryant D."/>
            <person name="Woyke T."/>
        </authorList>
    </citation>
    <scope>NUCLEOTIDE SEQUENCE [LARGE SCALE GENOMIC DNA]</scope>
    <source>
        <strain evidence="2 3">8321</strain>
    </source>
</reference>
<accession>L0H0D2</accession>
<evidence type="ECO:0000313" key="3">
    <source>
        <dbReference type="Proteomes" id="UP000010816"/>
    </source>
</evidence>
<dbReference type="Proteomes" id="UP000010816">
    <property type="component" value="Chromosome"/>
</dbReference>
<keyword evidence="3" id="KW-1185">Reference proteome</keyword>
<dbReference type="HOGENOM" id="CLU_1767216_0_0_6"/>
<name>L0H0D2_9GAMM</name>